<evidence type="ECO:0000313" key="1">
    <source>
        <dbReference type="EMBL" id="OPE62019.1"/>
    </source>
</evidence>
<dbReference type="RefSeq" id="WP_054089936.1">
    <property type="nucleotide sequence ID" value="NZ_JAIFYV010000067.1"/>
</dbReference>
<dbReference type="AlphaFoldDB" id="A0AB36L013"/>
<dbReference type="EMBL" id="MSDS01000001">
    <property type="protein sequence ID" value="OPE62019.1"/>
    <property type="molecule type" value="Genomic_DNA"/>
</dbReference>
<comment type="caution">
    <text evidence="1">The sequence shown here is derived from an EMBL/GenBank/DDBJ whole genome shotgun (WGS) entry which is preliminary data.</text>
</comment>
<accession>A0AB36L013</accession>
<reference evidence="1 2" key="1">
    <citation type="journal article" date="2017" name="Mol. Ecol.">
        <title>Adaptation of the pathogen, Pseudomonas syringae, during experimental evolution on a native vs. alternative host plant.</title>
        <authorList>
            <person name="Meaden S."/>
            <person name="Koskella B."/>
        </authorList>
    </citation>
    <scope>NUCLEOTIDE SEQUENCE [LARGE SCALE GENOMIC DNA]</scope>
    <source>
        <strain evidence="1 2">PT23</strain>
    </source>
</reference>
<sequence length="92" mass="9945">MSNQFKPGDLALVIGGETFLGNQVEVQRWVNPGDEIIGPRGGIWRLNPSAPAGGWLVSCQGKLCVKLPRCLMPLRGDFAPEQQKAKEAEPCA</sequence>
<name>A0AB36L013_PSEUB</name>
<evidence type="ECO:0000313" key="2">
    <source>
        <dbReference type="Proteomes" id="UP000189855"/>
    </source>
</evidence>
<gene>
    <name evidence="1" type="ORF">BTW15_01330</name>
</gene>
<proteinExistence type="predicted"/>
<dbReference type="Proteomes" id="UP000189855">
    <property type="component" value="Unassembled WGS sequence"/>
</dbReference>
<protein>
    <submittedName>
        <fullName evidence="1">Uncharacterized protein</fullName>
    </submittedName>
</protein>
<organism evidence="1 2">
    <name type="scientific">Pseudomonas syringae pv. tomato</name>
    <dbReference type="NCBI Taxonomy" id="323"/>
    <lineage>
        <taxon>Bacteria</taxon>
        <taxon>Pseudomonadati</taxon>
        <taxon>Pseudomonadota</taxon>
        <taxon>Gammaproteobacteria</taxon>
        <taxon>Pseudomonadales</taxon>
        <taxon>Pseudomonadaceae</taxon>
        <taxon>Pseudomonas</taxon>
    </lineage>
</organism>